<protein>
    <submittedName>
        <fullName evidence="1">Uncharacterized protein</fullName>
    </submittedName>
</protein>
<dbReference type="PROSITE" id="PS51257">
    <property type="entry name" value="PROKAR_LIPOPROTEIN"/>
    <property type="match status" value="1"/>
</dbReference>
<evidence type="ECO:0000313" key="2">
    <source>
        <dbReference type="Proteomes" id="UP001203207"/>
    </source>
</evidence>
<dbReference type="PROSITE" id="PS51318">
    <property type="entry name" value="TAT"/>
    <property type="match status" value="1"/>
</dbReference>
<reference evidence="1" key="2">
    <citation type="submission" date="2022-02" db="EMBL/GenBank/DDBJ databases">
        <authorList>
            <person name="Elcheninov A.G."/>
            <person name="Sorokin D.Y."/>
            <person name="Kublanov I.V."/>
        </authorList>
    </citation>
    <scope>NUCLEOTIDE SEQUENCE</scope>
    <source>
        <strain evidence="1">AArc-St2</strain>
    </source>
</reference>
<dbReference type="AlphaFoldDB" id="A0AAE3K8L8"/>
<accession>A0AAE3K8L8</accession>
<dbReference type="InterPro" id="IPR006311">
    <property type="entry name" value="TAT_signal"/>
</dbReference>
<proteinExistence type="predicted"/>
<gene>
    <name evidence="1" type="ORF">AArcSt2_10905</name>
</gene>
<dbReference type="Proteomes" id="UP001203207">
    <property type="component" value="Unassembled WGS sequence"/>
</dbReference>
<name>A0AAE3K8L8_9EURY</name>
<sequence length="189" mass="20687">MNDRWHSRRDLLAAGAAVTGAALAGCLGAPGSAETDASDGPPENGDIRIQSTDVIEEPSGGSDLAGSAGDGEPDWVDAHRMRFRGWYYADEYDPAMPYHRENITMSVFNMGGYVAEITVRDGTDDELYSWNKSFERGQWFRNSDAASAEIRVIGSAQNERLTVDLTEGAHHEIWLSGAVLTAGYWIGRW</sequence>
<dbReference type="RefSeq" id="WP_250584574.1">
    <property type="nucleotide sequence ID" value="NZ_JAKRVX010000004.1"/>
</dbReference>
<comment type="caution">
    <text evidence="1">The sequence shown here is derived from an EMBL/GenBank/DDBJ whole genome shotgun (WGS) entry which is preliminary data.</text>
</comment>
<reference evidence="1" key="1">
    <citation type="journal article" date="2022" name="Syst. Appl. Microbiol.">
        <title>Natronocalculus amylovorans gen. nov., sp. nov., and Natranaeroarchaeum aerophilus sp. nov., dominant culturable amylolytic natronoarchaea from hypersaline soda lakes in southwestern Siberia.</title>
        <authorList>
            <person name="Sorokin D.Y."/>
            <person name="Elcheninov A.G."/>
            <person name="Khizhniak T.V."/>
            <person name="Koenen M."/>
            <person name="Bale N.J."/>
            <person name="Damste J.S.S."/>
            <person name="Kublanov I.V."/>
        </authorList>
    </citation>
    <scope>NUCLEOTIDE SEQUENCE</scope>
    <source>
        <strain evidence="1">AArc-St2</strain>
    </source>
</reference>
<evidence type="ECO:0000313" key="1">
    <source>
        <dbReference type="EMBL" id="MCL9817452.1"/>
    </source>
</evidence>
<dbReference type="EMBL" id="JAKRVX010000004">
    <property type="protein sequence ID" value="MCL9817452.1"/>
    <property type="molecule type" value="Genomic_DNA"/>
</dbReference>
<organism evidence="1 2">
    <name type="scientific">Natronocalculus amylovorans</name>
    <dbReference type="NCBI Taxonomy" id="2917812"/>
    <lineage>
        <taxon>Archaea</taxon>
        <taxon>Methanobacteriati</taxon>
        <taxon>Methanobacteriota</taxon>
        <taxon>Stenosarchaea group</taxon>
        <taxon>Halobacteria</taxon>
        <taxon>Halobacteriales</taxon>
        <taxon>Haloferacaceae</taxon>
        <taxon>Natronocalculus</taxon>
    </lineage>
</organism>
<keyword evidence="2" id="KW-1185">Reference proteome</keyword>